<dbReference type="InterPro" id="IPR029787">
    <property type="entry name" value="Nucleotide_cyclase"/>
</dbReference>
<dbReference type="NCBIfam" id="TIGR00254">
    <property type="entry name" value="GGDEF"/>
    <property type="match status" value="1"/>
</dbReference>
<dbReference type="EMBL" id="LT629705">
    <property type="protein sequence ID" value="SDO25952.1"/>
    <property type="molecule type" value="Genomic_DNA"/>
</dbReference>
<dbReference type="PANTHER" id="PTHR45138:SF9">
    <property type="entry name" value="DIGUANYLATE CYCLASE DGCM-RELATED"/>
    <property type="match status" value="1"/>
</dbReference>
<evidence type="ECO:0000256" key="2">
    <source>
        <dbReference type="ARBA" id="ARBA00004533"/>
    </source>
</evidence>
<dbReference type="GO" id="GO:0005886">
    <property type="term" value="C:plasma membrane"/>
    <property type="evidence" value="ECO:0007669"/>
    <property type="project" value="UniProtKB-SubCell"/>
</dbReference>
<dbReference type="GO" id="GO:0043709">
    <property type="term" value="P:cell adhesion involved in single-species biofilm formation"/>
    <property type="evidence" value="ECO:0007669"/>
    <property type="project" value="TreeGrafter"/>
</dbReference>
<feature type="domain" description="GGDEF" evidence="11">
    <location>
        <begin position="358"/>
        <end position="490"/>
    </location>
</feature>
<evidence type="ECO:0000256" key="4">
    <source>
        <dbReference type="ARBA" id="ARBA00012528"/>
    </source>
</evidence>
<evidence type="ECO:0000256" key="5">
    <source>
        <dbReference type="ARBA" id="ARBA00022475"/>
    </source>
</evidence>
<dbReference type="Gene3D" id="3.30.450.20">
    <property type="entry name" value="PAS domain"/>
    <property type="match status" value="1"/>
</dbReference>
<evidence type="ECO:0000313" key="13">
    <source>
        <dbReference type="Proteomes" id="UP000198827"/>
    </source>
</evidence>
<dbReference type="Pfam" id="PF02743">
    <property type="entry name" value="dCache_1"/>
    <property type="match status" value="1"/>
</dbReference>
<evidence type="ECO:0000259" key="11">
    <source>
        <dbReference type="PROSITE" id="PS50887"/>
    </source>
</evidence>
<evidence type="ECO:0000256" key="7">
    <source>
        <dbReference type="ARBA" id="ARBA00022989"/>
    </source>
</evidence>
<keyword evidence="8 10" id="KW-0472">Membrane</keyword>
<dbReference type="EC" id="2.7.7.65" evidence="4"/>
<proteinExistence type="predicted"/>
<dbReference type="Gene3D" id="3.30.70.270">
    <property type="match status" value="1"/>
</dbReference>
<dbReference type="FunFam" id="3.30.70.270:FF:000001">
    <property type="entry name" value="Diguanylate cyclase domain protein"/>
    <property type="match status" value="1"/>
</dbReference>
<dbReference type="SMART" id="SM00267">
    <property type="entry name" value="GGDEF"/>
    <property type="match status" value="1"/>
</dbReference>
<comment type="subcellular location">
    <subcellularLocation>
        <location evidence="2">Cell inner membrane</location>
    </subcellularLocation>
    <subcellularLocation>
        <location evidence="3">Cell membrane</location>
        <topology evidence="3">Multi-pass membrane protein</topology>
    </subcellularLocation>
</comment>
<dbReference type="CDD" id="cd18773">
    <property type="entry name" value="PDC1_HK_sensor"/>
    <property type="match status" value="1"/>
</dbReference>
<comment type="catalytic activity">
    <reaction evidence="9">
        <text>2 GTP = 3',3'-c-di-GMP + 2 diphosphate</text>
        <dbReference type="Rhea" id="RHEA:24898"/>
        <dbReference type="ChEBI" id="CHEBI:33019"/>
        <dbReference type="ChEBI" id="CHEBI:37565"/>
        <dbReference type="ChEBI" id="CHEBI:58805"/>
        <dbReference type="EC" id="2.7.7.65"/>
    </reaction>
</comment>
<dbReference type="CDD" id="cd01949">
    <property type="entry name" value="GGDEF"/>
    <property type="match status" value="1"/>
</dbReference>
<dbReference type="RefSeq" id="WP_090181126.1">
    <property type="nucleotide sequence ID" value="NZ_LT629705.1"/>
</dbReference>
<name>A0A1H0I3G4_9PSED</name>
<evidence type="ECO:0000256" key="3">
    <source>
        <dbReference type="ARBA" id="ARBA00004651"/>
    </source>
</evidence>
<comment type="cofactor">
    <cofactor evidence="1">
        <name>Mg(2+)</name>
        <dbReference type="ChEBI" id="CHEBI:18420"/>
    </cofactor>
</comment>
<sequence>MPLRSPLYSQRSLVLTLIALLGAGFLATSLLSYYASRASIRDSIINTELPLTSDTVYSEIQKDLVRPILISSMMSRDTFMRDWVVNGEQDPDKMTRYLNEVMTHYGAYTAFFVSNTSLTYYHAKGVLKQVKSTEPRDAWYFRVRDMADPYEINVDPDLANKDNLTFFINYKVYDYNNRFIGAAGVGLTVDAVIKLIDKYQQRYQRSVYFVDNFGRLVLTGAEGGPQGAHIGQKLDELDSMKGLVSQLPKPHSGSYEYSVYGQGHFLNVRFIPELNWYLFVDKREDGALNDIRQSLYLNLLICLLVTLIVLALLNRVIKRFQGKIQAQATLDSLTELPNRRGFDLLAAQAMHEAQREPKPLTALLLDLDHFKALNDTYGHLAGDQVLIGFARDLESCLRHSDIVCRWGGEEFIVLLKDTDGETGLMIAEKIRQHVEQQRYAYNGNELQLTVSIGLTTLQVDETLHTLLSRADHAMYRAKQAGRNRTCVEMPHSSYEYSPT</sequence>
<dbReference type="GO" id="GO:1902201">
    <property type="term" value="P:negative regulation of bacterial-type flagellum-dependent cell motility"/>
    <property type="evidence" value="ECO:0007669"/>
    <property type="project" value="TreeGrafter"/>
</dbReference>
<evidence type="ECO:0000256" key="9">
    <source>
        <dbReference type="ARBA" id="ARBA00034247"/>
    </source>
</evidence>
<dbReference type="OrthoDB" id="5496380at2"/>
<feature type="transmembrane region" description="Helical" evidence="10">
    <location>
        <begin position="12"/>
        <end position="35"/>
    </location>
</feature>
<reference evidence="12 13" key="1">
    <citation type="submission" date="2016-10" db="EMBL/GenBank/DDBJ databases">
        <authorList>
            <person name="de Groot N.N."/>
        </authorList>
    </citation>
    <scope>NUCLEOTIDE SEQUENCE [LARGE SCALE GENOMIC DNA]</scope>
    <source>
        <strain evidence="12 13">CECT 7543</strain>
    </source>
</reference>
<evidence type="ECO:0000256" key="6">
    <source>
        <dbReference type="ARBA" id="ARBA00022692"/>
    </source>
</evidence>
<gene>
    <name evidence="12" type="ORF">SAMN04489798_2474</name>
</gene>
<protein>
    <recommendedName>
        <fullName evidence="4">diguanylate cyclase</fullName>
        <ecNumber evidence="4">2.7.7.65</ecNumber>
    </recommendedName>
</protein>
<dbReference type="PROSITE" id="PS50887">
    <property type="entry name" value="GGDEF"/>
    <property type="match status" value="1"/>
</dbReference>
<feature type="transmembrane region" description="Helical" evidence="10">
    <location>
        <begin position="295"/>
        <end position="313"/>
    </location>
</feature>
<keyword evidence="6 10" id="KW-0812">Transmembrane</keyword>
<accession>A0A1H0I3G4</accession>
<evidence type="ECO:0000313" key="12">
    <source>
        <dbReference type="EMBL" id="SDO25952.1"/>
    </source>
</evidence>
<dbReference type="InterPro" id="IPR033479">
    <property type="entry name" value="dCache_1"/>
</dbReference>
<dbReference type="AlphaFoldDB" id="A0A1H0I3G4"/>
<keyword evidence="7 10" id="KW-1133">Transmembrane helix</keyword>
<dbReference type="PANTHER" id="PTHR45138">
    <property type="entry name" value="REGULATORY COMPONENTS OF SENSORY TRANSDUCTION SYSTEM"/>
    <property type="match status" value="1"/>
</dbReference>
<evidence type="ECO:0000256" key="10">
    <source>
        <dbReference type="SAM" id="Phobius"/>
    </source>
</evidence>
<organism evidence="12 13">
    <name type="scientific">Pseudomonas arsenicoxydans</name>
    <dbReference type="NCBI Taxonomy" id="702115"/>
    <lineage>
        <taxon>Bacteria</taxon>
        <taxon>Pseudomonadati</taxon>
        <taxon>Pseudomonadota</taxon>
        <taxon>Gammaproteobacteria</taxon>
        <taxon>Pseudomonadales</taxon>
        <taxon>Pseudomonadaceae</taxon>
        <taxon>Pseudomonas</taxon>
    </lineage>
</organism>
<dbReference type="Pfam" id="PF00990">
    <property type="entry name" value="GGDEF"/>
    <property type="match status" value="1"/>
</dbReference>
<dbReference type="GO" id="GO:0052621">
    <property type="term" value="F:diguanylate cyclase activity"/>
    <property type="evidence" value="ECO:0007669"/>
    <property type="project" value="UniProtKB-EC"/>
</dbReference>
<dbReference type="InterPro" id="IPR000160">
    <property type="entry name" value="GGDEF_dom"/>
</dbReference>
<keyword evidence="5" id="KW-1003">Cell membrane</keyword>
<evidence type="ECO:0000256" key="1">
    <source>
        <dbReference type="ARBA" id="ARBA00001946"/>
    </source>
</evidence>
<dbReference type="SUPFAM" id="SSF55073">
    <property type="entry name" value="Nucleotide cyclase"/>
    <property type="match status" value="1"/>
</dbReference>
<dbReference type="InterPro" id="IPR050469">
    <property type="entry name" value="Diguanylate_Cyclase"/>
</dbReference>
<dbReference type="InterPro" id="IPR043128">
    <property type="entry name" value="Rev_trsase/Diguanyl_cyclase"/>
</dbReference>
<evidence type="ECO:0000256" key="8">
    <source>
        <dbReference type="ARBA" id="ARBA00023136"/>
    </source>
</evidence>
<dbReference type="Proteomes" id="UP000198827">
    <property type="component" value="Chromosome I"/>
</dbReference>